<keyword evidence="2" id="KW-1185">Reference proteome</keyword>
<dbReference type="OrthoDB" id="389534at2"/>
<dbReference type="Proteomes" id="UP000203229">
    <property type="component" value="Chromosome"/>
</dbReference>
<dbReference type="AlphaFoldDB" id="A0A222END4"/>
<proteinExistence type="predicted"/>
<reference evidence="1 2" key="1">
    <citation type="submission" date="2017-07" db="EMBL/GenBank/DDBJ databases">
        <title>Complete genome sequence of Spiroplasma corruscae EC-1 (DSM 19793).</title>
        <authorList>
            <person name="Tsai Y.-M."/>
            <person name="Lo W.-S."/>
            <person name="Kuo C.-H."/>
        </authorList>
    </citation>
    <scope>NUCLEOTIDE SEQUENCE [LARGE SCALE GENOMIC DNA]</scope>
    <source>
        <strain evidence="1 2">EC-1</strain>
    </source>
</reference>
<evidence type="ECO:0000313" key="1">
    <source>
        <dbReference type="EMBL" id="ASP27941.1"/>
    </source>
</evidence>
<dbReference type="RefSeq" id="WP_094048230.1">
    <property type="nucleotide sequence ID" value="NZ_CP022535.1"/>
</dbReference>
<dbReference type="EMBL" id="CP022535">
    <property type="protein sequence ID" value="ASP27941.1"/>
    <property type="molecule type" value="Genomic_DNA"/>
</dbReference>
<name>A0A222END4_9MOLU</name>
<dbReference type="KEGG" id="scou:SCORR_v1c01660"/>
<organism evidence="1 2">
    <name type="scientific">Spiroplasma corruscae</name>
    <dbReference type="NCBI Taxonomy" id="216934"/>
    <lineage>
        <taxon>Bacteria</taxon>
        <taxon>Bacillati</taxon>
        <taxon>Mycoplasmatota</taxon>
        <taxon>Mollicutes</taxon>
        <taxon>Entomoplasmatales</taxon>
        <taxon>Spiroplasmataceae</taxon>
        <taxon>Spiroplasma</taxon>
    </lineage>
</organism>
<sequence length="256" mass="30611">MKIRKIDNTYWVKNIFVDSNYLYLTNSEPNKSCFLGRIPLVILKENLKIKSDLERYFLSNPNPMEFDAVLGANSDVEIIYNSDKYIQNFFTIDKNNYITFIDNENNIKTIGYNGYNIEKIKDFLFLNKIKDDCVFKNKNKIFLLKKDDYINIDAVNIIYINNQYIIQDSLEKISIYDLNFNFVKYIEKSNEFKKIYFLNKKNILISFLNNNKTYMYNLDTNKKEIFCDFFINRAVLVNEELLIAKSNMNDNLYFIE</sequence>
<protein>
    <submittedName>
        <fullName evidence="1">Uncharacterized protein</fullName>
    </submittedName>
</protein>
<evidence type="ECO:0000313" key="2">
    <source>
        <dbReference type="Proteomes" id="UP000203229"/>
    </source>
</evidence>
<gene>
    <name evidence="1" type="ORF">SCORR_v1c01660</name>
</gene>
<accession>A0A222END4</accession>